<name>A0A9X9LFY2_GULGU</name>
<accession>A0A9X9LFY2</accession>
<dbReference type="SUPFAM" id="SSF54575">
    <property type="entry name" value="Ribosomal protein L31e"/>
    <property type="match status" value="1"/>
</dbReference>
<dbReference type="PANTHER" id="PTHR10956:SF4">
    <property type="entry name" value="LARGE RIBOSOMAL SUBUNIT PROTEIN EL31"/>
    <property type="match status" value="1"/>
</dbReference>
<evidence type="ECO:0008006" key="6">
    <source>
        <dbReference type="Google" id="ProtNLM"/>
    </source>
</evidence>
<comment type="caution">
    <text evidence="4">The sequence shown here is derived from an EMBL/GenBank/DDBJ whole genome shotgun (WGS) entry which is preliminary data.</text>
</comment>
<sequence length="78" mass="9300">MKEMGTPEVRTDTRLNKAVWAKGTRNVPYRMCVRLSRKRNENEDSPNKLYMLVPIYLSPLSKIYRQLLWVRTNCEIKV</sequence>
<keyword evidence="5" id="KW-1185">Reference proteome</keyword>
<proteinExistence type="inferred from homology"/>
<dbReference type="GO" id="GO:0003735">
    <property type="term" value="F:structural constituent of ribosome"/>
    <property type="evidence" value="ECO:0007669"/>
    <property type="project" value="InterPro"/>
</dbReference>
<dbReference type="InterPro" id="IPR000054">
    <property type="entry name" value="Ribosomal_eL31"/>
</dbReference>
<dbReference type="Gene3D" id="3.10.440.10">
    <property type="match status" value="1"/>
</dbReference>
<evidence type="ECO:0000313" key="5">
    <source>
        <dbReference type="Proteomes" id="UP000269945"/>
    </source>
</evidence>
<evidence type="ECO:0000256" key="3">
    <source>
        <dbReference type="ARBA" id="ARBA00023274"/>
    </source>
</evidence>
<reference evidence="4 5" key="1">
    <citation type="submission" date="2018-10" db="EMBL/GenBank/DDBJ databases">
        <authorList>
            <person name="Ekblom R."/>
            <person name="Jareborg N."/>
        </authorList>
    </citation>
    <scope>NUCLEOTIDE SEQUENCE [LARGE SCALE GENOMIC DNA]</scope>
    <source>
        <tissue evidence="4">Muscle</tissue>
    </source>
</reference>
<organism evidence="4 5">
    <name type="scientific">Gulo gulo</name>
    <name type="common">Wolverine</name>
    <name type="synonym">Gluton</name>
    <dbReference type="NCBI Taxonomy" id="48420"/>
    <lineage>
        <taxon>Eukaryota</taxon>
        <taxon>Metazoa</taxon>
        <taxon>Chordata</taxon>
        <taxon>Craniata</taxon>
        <taxon>Vertebrata</taxon>
        <taxon>Euteleostomi</taxon>
        <taxon>Mammalia</taxon>
        <taxon>Eutheria</taxon>
        <taxon>Laurasiatheria</taxon>
        <taxon>Carnivora</taxon>
        <taxon>Caniformia</taxon>
        <taxon>Musteloidea</taxon>
        <taxon>Mustelidae</taxon>
        <taxon>Guloninae</taxon>
        <taxon>Gulo</taxon>
    </lineage>
</organism>
<keyword evidence="2" id="KW-0689">Ribosomal protein</keyword>
<dbReference type="SMART" id="SM01380">
    <property type="entry name" value="Ribosomal_L31e"/>
    <property type="match status" value="1"/>
</dbReference>
<dbReference type="PANTHER" id="PTHR10956">
    <property type="entry name" value="60S RIBOSOMAL PROTEIN L31"/>
    <property type="match status" value="1"/>
</dbReference>
<protein>
    <recommendedName>
        <fullName evidence="6">60S ribosomal protein L31</fullName>
    </recommendedName>
</protein>
<evidence type="ECO:0000256" key="2">
    <source>
        <dbReference type="ARBA" id="ARBA00022980"/>
    </source>
</evidence>
<dbReference type="GO" id="GO:0002181">
    <property type="term" value="P:cytoplasmic translation"/>
    <property type="evidence" value="ECO:0007669"/>
    <property type="project" value="TreeGrafter"/>
</dbReference>
<comment type="similarity">
    <text evidence="1">Belongs to the eukaryotic ribosomal protein eL31 family.</text>
</comment>
<keyword evidence="3" id="KW-0687">Ribonucleoprotein</keyword>
<evidence type="ECO:0000313" key="4">
    <source>
        <dbReference type="EMBL" id="VCW67068.1"/>
    </source>
</evidence>
<gene>
    <name evidence="4" type="ORF">BN2614_LOCUS1</name>
</gene>
<dbReference type="Proteomes" id="UP000269945">
    <property type="component" value="Unassembled WGS sequence"/>
</dbReference>
<dbReference type="GO" id="GO:0022625">
    <property type="term" value="C:cytosolic large ribosomal subunit"/>
    <property type="evidence" value="ECO:0007669"/>
    <property type="project" value="TreeGrafter"/>
</dbReference>
<evidence type="ECO:0000256" key="1">
    <source>
        <dbReference type="ARBA" id="ARBA00010808"/>
    </source>
</evidence>
<dbReference type="Pfam" id="PF01198">
    <property type="entry name" value="Ribosomal_L31e"/>
    <property type="match status" value="1"/>
</dbReference>
<dbReference type="InterPro" id="IPR023621">
    <property type="entry name" value="Ribosomal_eL31_dom_sf"/>
</dbReference>
<dbReference type="AlphaFoldDB" id="A0A9X9LFY2"/>
<dbReference type="EMBL" id="CYRY02002387">
    <property type="protein sequence ID" value="VCW67068.1"/>
    <property type="molecule type" value="Genomic_DNA"/>
</dbReference>